<evidence type="ECO:0000313" key="8">
    <source>
        <dbReference type="EMBL" id="KAG0269343.1"/>
    </source>
</evidence>
<feature type="coiled-coil region" evidence="6">
    <location>
        <begin position="188"/>
        <end position="234"/>
    </location>
</feature>
<evidence type="ECO:0000313" key="9">
    <source>
        <dbReference type="Proteomes" id="UP000807716"/>
    </source>
</evidence>
<feature type="compositionally biased region" description="Basic and acidic residues" evidence="7">
    <location>
        <begin position="1"/>
        <end position="10"/>
    </location>
</feature>
<feature type="region of interest" description="Disordered" evidence="7">
    <location>
        <begin position="236"/>
        <end position="286"/>
    </location>
</feature>
<keyword evidence="5" id="KW-0539">Nucleus</keyword>
<dbReference type="SMART" id="SM01401">
    <property type="entry name" value="Sds3"/>
    <property type="match status" value="1"/>
</dbReference>
<evidence type="ECO:0000256" key="4">
    <source>
        <dbReference type="ARBA" id="ARBA00023163"/>
    </source>
</evidence>
<accession>A0A9P6QJ74</accession>
<reference evidence="8" key="1">
    <citation type="journal article" date="2020" name="Fungal Divers.">
        <title>Resolving the Mortierellaceae phylogeny through synthesis of multi-gene phylogenetics and phylogenomics.</title>
        <authorList>
            <person name="Vandepol N."/>
            <person name="Liber J."/>
            <person name="Desiro A."/>
            <person name="Na H."/>
            <person name="Kennedy M."/>
            <person name="Barry K."/>
            <person name="Grigoriev I.V."/>
            <person name="Miller A.N."/>
            <person name="O'Donnell K."/>
            <person name="Stajich J.E."/>
            <person name="Bonito G."/>
        </authorList>
    </citation>
    <scope>NUCLEOTIDE SEQUENCE</scope>
    <source>
        <strain evidence="8">BC1065</strain>
    </source>
</reference>
<keyword evidence="3" id="KW-0805">Transcription regulation</keyword>
<dbReference type="PANTHER" id="PTHR21964">
    <property type="entry name" value="BREAST CANCER METASTASIS-SUPPRESSOR 1"/>
    <property type="match status" value="1"/>
</dbReference>
<dbReference type="GO" id="GO:0010468">
    <property type="term" value="P:regulation of gene expression"/>
    <property type="evidence" value="ECO:0007669"/>
    <property type="project" value="UniProtKB-ARBA"/>
</dbReference>
<evidence type="ECO:0000256" key="6">
    <source>
        <dbReference type="SAM" id="Coils"/>
    </source>
</evidence>
<keyword evidence="2" id="KW-0678">Repressor</keyword>
<gene>
    <name evidence="8" type="primary">SDS3</name>
    <name evidence="8" type="ORF">DFQ27_003852</name>
</gene>
<organism evidence="8 9">
    <name type="scientific">Actinomortierella ambigua</name>
    <dbReference type="NCBI Taxonomy" id="1343610"/>
    <lineage>
        <taxon>Eukaryota</taxon>
        <taxon>Fungi</taxon>
        <taxon>Fungi incertae sedis</taxon>
        <taxon>Mucoromycota</taxon>
        <taxon>Mortierellomycotina</taxon>
        <taxon>Mortierellomycetes</taxon>
        <taxon>Mortierellales</taxon>
        <taxon>Mortierellaceae</taxon>
        <taxon>Actinomortierella</taxon>
    </lineage>
</organism>
<evidence type="ECO:0000256" key="7">
    <source>
        <dbReference type="SAM" id="MobiDB-lite"/>
    </source>
</evidence>
<proteinExistence type="predicted"/>
<comment type="subcellular location">
    <subcellularLocation>
        <location evidence="1">Nucleus</location>
    </subcellularLocation>
</comment>
<dbReference type="InterPro" id="IPR013907">
    <property type="entry name" value="Sds3"/>
</dbReference>
<dbReference type="OrthoDB" id="70376at2759"/>
<dbReference type="AlphaFoldDB" id="A0A9P6QJ74"/>
<sequence>MPPASSDRHHSTTSTKKTAGGGARGQGRHHTASNRQSSASGNPDGVSSGDDSYVPNNELARQGAGGHSEVDERDSAFDGNMEYQEEEARGAQGDEYDVGSDAHEVTEDKAGKRHRDFQDRLLKLELEFEDNKNTIYAYQMARYKEELEAILSGAHPDFHDKIVDLEETRDSAIEKASLYRDYQNACAQQAYEAEIQNAEEEYMTEREGLREKMLADVEAKRRALREDKENLDIGNDFAIESTTRPHHTRKLRKRGQDTEPGNKGTKRKASQPAGARWQAPESDAMDDMAAIRKVVSSGTVKKQGASKKK</sequence>
<comment type="caution">
    <text evidence="8">The sequence shown here is derived from an EMBL/GenBank/DDBJ whole genome shotgun (WGS) entry which is preliminary data.</text>
</comment>
<dbReference type="GO" id="GO:0005654">
    <property type="term" value="C:nucleoplasm"/>
    <property type="evidence" value="ECO:0007669"/>
    <property type="project" value="UniProtKB-ARBA"/>
</dbReference>
<keyword evidence="4" id="KW-0804">Transcription</keyword>
<feature type="compositionally biased region" description="Basic residues" evidence="7">
    <location>
        <begin position="244"/>
        <end position="253"/>
    </location>
</feature>
<name>A0A9P6QJ74_9FUNG</name>
<keyword evidence="9" id="KW-1185">Reference proteome</keyword>
<dbReference type="Proteomes" id="UP000807716">
    <property type="component" value="Unassembled WGS sequence"/>
</dbReference>
<keyword evidence="6" id="KW-0175">Coiled coil</keyword>
<evidence type="ECO:0000256" key="5">
    <source>
        <dbReference type="ARBA" id="ARBA00023242"/>
    </source>
</evidence>
<evidence type="ECO:0000256" key="1">
    <source>
        <dbReference type="ARBA" id="ARBA00004123"/>
    </source>
</evidence>
<dbReference type="Pfam" id="PF08598">
    <property type="entry name" value="Sds3"/>
    <property type="match status" value="1"/>
</dbReference>
<protein>
    <submittedName>
        <fullName evidence="8">Histone deacetylase and transcriptional regulator</fullName>
    </submittedName>
</protein>
<evidence type="ECO:0000256" key="3">
    <source>
        <dbReference type="ARBA" id="ARBA00023015"/>
    </source>
</evidence>
<dbReference type="EMBL" id="JAAAJB010000027">
    <property type="protein sequence ID" value="KAG0269343.1"/>
    <property type="molecule type" value="Genomic_DNA"/>
</dbReference>
<feature type="compositionally biased region" description="Basic and acidic residues" evidence="7">
    <location>
        <begin position="100"/>
        <end position="113"/>
    </location>
</feature>
<feature type="region of interest" description="Disordered" evidence="7">
    <location>
        <begin position="1"/>
        <end position="113"/>
    </location>
</feature>
<evidence type="ECO:0000256" key="2">
    <source>
        <dbReference type="ARBA" id="ARBA00022491"/>
    </source>
</evidence>